<organism evidence="2 3">
    <name type="scientific">Imshaugia aleurites</name>
    <dbReference type="NCBI Taxonomy" id="172621"/>
    <lineage>
        <taxon>Eukaryota</taxon>
        <taxon>Fungi</taxon>
        <taxon>Dikarya</taxon>
        <taxon>Ascomycota</taxon>
        <taxon>Pezizomycotina</taxon>
        <taxon>Lecanoromycetes</taxon>
        <taxon>OSLEUM clade</taxon>
        <taxon>Lecanoromycetidae</taxon>
        <taxon>Lecanorales</taxon>
        <taxon>Lecanorineae</taxon>
        <taxon>Parmeliaceae</taxon>
        <taxon>Imshaugia</taxon>
    </lineage>
</organism>
<dbReference type="AlphaFoldDB" id="A0A8H3J3U7"/>
<dbReference type="Proteomes" id="UP000664534">
    <property type="component" value="Unassembled WGS sequence"/>
</dbReference>
<feature type="chain" id="PRO_5034002952" evidence="1">
    <location>
        <begin position="26"/>
        <end position="132"/>
    </location>
</feature>
<evidence type="ECO:0000313" key="2">
    <source>
        <dbReference type="EMBL" id="CAF9940028.1"/>
    </source>
</evidence>
<evidence type="ECO:0000313" key="3">
    <source>
        <dbReference type="Proteomes" id="UP000664534"/>
    </source>
</evidence>
<comment type="caution">
    <text evidence="2">The sequence shown here is derived from an EMBL/GenBank/DDBJ whole genome shotgun (WGS) entry which is preliminary data.</text>
</comment>
<reference evidence="2" key="1">
    <citation type="submission" date="2021-03" db="EMBL/GenBank/DDBJ databases">
        <authorList>
            <person name="Tagirdzhanova G."/>
        </authorList>
    </citation>
    <scope>NUCLEOTIDE SEQUENCE</scope>
</reference>
<keyword evidence="3" id="KW-1185">Reference proteome</keyword>
<sequence>MRHWFLHVTPLLAALLGVWTPLSFARQTLRNRIDPVVGIVSQQQQQSGPQTFDPNWTTASWLANFWYQLGIQILDVPDHFFRQKAIQFTSGPLRLELFNAGGDSGGIPREFVIALANAMVGYTEVRYVTFLR</sequence>
<proteinExistence type="predicted"/>
<protein>
    <submittedName>
        <fullName evidence="2">Uncharacterized protein</fullName>
    </submittedName>
</protein>
<feature type="signal peptide" evidence="1">
    <location>
        <begin position="1"/>
        <end position="25"/>
    </location>
</feature>
<evidence type="ECO:0000256" key="1">
    <source>
        <dbReference type="SAM" id="SignalP"/>
    </source>
</evidence>
<keyword evidence="1" id="KW-0732">Signal</keyword>
<dbReference type="OrthoDB" id="10487055at2759"/>
<accession>A0A8H3J3U7</accession>
<dbReference type="EMBL" id="CAJPDT010000126">
    <property type="protein sequence ID" value="CAF9940028.1"/>
    <property type="molecule type" value="Genomic_DNA"/>
</dbReference>
<name>A0A8H3J3U7_9LECA</name>
<gene>
    <name evidence="2" type="ORF">IMSHALPRED_001725</name>
</gene>